<protein>
    <submittedName>
        <fullName evidence="1">Ferritin-like domain-containing protein</fullName>
    </submittedName>
</protein>
<dbReference type="EMBL" id="JACYTR010000048">
    <property type="protein sequence ID" value="MBD8527323.1"/>
    <property type="molecule type" value="Genomic_DNA"/>
</dbReference>
<sequence>MSELRAQAVALLAESDPELKALGSQRLYRQLCKGEIAIDPAAAPATPAAAGRPQRPPLVEPRRLTSRGLGSVEGRQAFVHAIAHIEFNAINLAWDAVQRFSGMPEQFYRDWARVADDESRHFLMLRGRLREIGADYGDFSAHNGLWEMAEKTAHSCTDRMALVPRVLEARGLDVTPGMIIKLRHLEDHVTADILQIILNEEVDHVAIGTRWYLWCCQRDGLDPEAHFFSLVSQHALAAIRSPFNDDARREAGFSEGELAWINAQAR</sequence>
<dbReference type="Pfam" id="PF04305">
    <property type="entry name" value="DUF455"/>
    <property type="match status" value="1"/>
</dbReference>
<dbReference type="RefSeq" id="WP_192030744.1">
    <property type="nucleotide sequence ID" value="NZ_JACYTR010000048.1"/>
</dbReference>
<dbReference type="Proteomes" id="UP000613768">
    <property type="component" value="Unassembled WGS sequence"/>
</dbReference>
<dbReference type="CDD" id="cd00657">
    <property type="entry name" value="Ferritin_like"/>
    <property type="match status" value="1"/>
</dbReference>
<evidence type="ECO:0000313" key="1">
    <source>
        <dbReference type="EMBL" id="MBD8527323.1"/>
    </source>
</evidence>
<organism evidence="1 2">
    <name type="scientific">Pseudomarimonas arenosa</name>
    <dbReference type="NCBI Taxonomy" id="2774145"/>
    <lineage>
        <taxon>Bacteria</taxon>
        <taxon>Pseudomonadati</taxon>
        <taxon>Pseudomonadota</taxon>
        <taxon>Gammaproteobacteria</taxon>
        <taxon>Lysobacterales</taxon>
        <taxon>Lysobacteraceae</taxon>
        <taxon>Pseudomarimonas</taxon>
    </lineage>
</organism>
<dbReference type="PIRSF" id="PIRSF012318">
    <property type="entry name" value="UCP012318"/>
    <property type="match status" value="1"/>
</dbReference>
<dbReference type="PANTHER" id="PTHR42782:SF4">
    <property type="entry name" value="DUF455 DOMAIN-CONTAINING PROTEIN"/>
    <property type="match status" value="1"/>
</dbReference>
<gene>
    <name evidence="1" type="ORF">IFO71_16395</name>
</gene>
<reference evidence="1 2" key="1">
    <citation type="submission" date="2020-09" db="EMBL/GenBank/DDBJ databases">
        <title>Pseudoxanthomonas sp. CAU 1598 isolated from sand of Yaerae Beach.</title>
        <authorList>
            <person name="Kim W."/>
        </authorList>
    </citation>
    <scope>NUCLEOTIDE SEQUENCE [LARGE SCALE GENOMIC DNA]</scope>
    <source>
        <strain evidence="1 2">CAU 1598</strain>
    </source>
</reference>
<dbReference type="InterPro" id="IPR009078">
    <property type="entry name" value="Ferritin-like_SF"/>
</dbReference>
<keyword evidence="2" id="KW-1185">Reference proteome</keyword>
<proteinExistence type="predicted"/>
<dbReference type="SUPFAM" id="SSF47240">
    <property type="entry name" value="Ferritin-like"/>
    <property type="match status" value="1"/>
</dbReference>
<evidence type="ECO:0000313" key="2">
    <source>
        <dbReference type="Proteomes" id="UP000613768"/>
    </source>
</evidence>
<dbReference type="AlphaFoldDB" id="A0AAW3ZMX8"/>
<dbReference type="PANTHER" id="PTHR42782">
    <property type="entry name" value="SI:CH73-314G15.3"/>
    <property type="match status" value="1"/>
</dbReference>
<dbReference type="InterPro" id="IPR011197">
    <property type="entry name" value="UCP012318"/>
</dbReference>
<dbReference type="InterPro" id="IPR007402">
    <property type="entry name" value="DUF455"/>
</dbReference>
<comment type="caution">
    <text evidence="1">The sequence shown here is derived from an EMBL/GenBank/DDBJ whole genome shotgun (WGS) entry which is preliminary data.</text>
</comment>
<name>A0AAW3ZMX8_9GAMM</name>
<accession>A0AAW3ZMX8</accession>